<keyword evidence="2 5" id="KW-0812">Transmembrane</keyword>
<dbReference type="Pfam" id="PF04932">
    <property type="entry name" value="Wzy_C"/>
    <property type="match status" value="1"/>
</dbReference>
<feature type="transmembrane region" description="Helical" evidence="5">
    <location>
        <begin position="163"/>
        <end position="181"/>
    </location>
</feature>
<dbReference type="Proteomes" id="UP000260665">
    <property type="component" value="Unassembled WGS sequence"/>
</dbReference>
<name>A0A3E1RFE5_9BURK</name>
<feature type="transmembrane region" description="Helical" evidence="5">
    <location>
        <begin position="80"/>
        <end position="106"/>
    </location>
</feature>
<feature type="transmembrane region" description="Helical" evidence="5">
    <location>
        <begin position="324"/>
        <end position="348"/>
    </location>
</feature>
<feature type="transmembrane region" description="Helical" evidence="5">
    <location>
        <begin position="136"/>
        <end position="157"/>
    </location>
</feature>
<sequence length="494" mass="55320">MPEYIRALVFILVMTALVFKFSEAPATAIAIAKGDFKSRRNTWIYITLAGFLSQNIWIFYAIVIILALRAAKKDSNKVALFFFLILAMPELNAFVPGFAGISYFIAVTYQRVLVWIILLPIFWRILFAPNQGKFKWNFADIVLVLYFSLNAILQFQYLVFTEWVRYLLGWVFDVLIPYFAISRTIKDIKSFRDVVMSFVVGAMVISVVGIFEFSKQWLVYQTLSDAIGVDGGMGYMGRGGNLRAIATTGQAIVLGYVLAIALTLYVFLNKSVPNKKAYFIGFALLIAGEISPLSKGPWVGVAIAIVVSIVFGAHAFSRLAKAMIAVLMVFTLLLFTDYGDTIISYLPFVGKLDEGSMDYRRLVIEKSMSVIYNNPYFGSNDYWLYLEDLRQGQGIIDIVNNYIGVALNSGFVGLFLYLLFFCSVFSLMFRSMRRTTFSSEEHELGQVLIGALVGIMVMMSSVSDILNVPLLCWGIAAMGIAYSKMVLATDKNST</sequence>
<evidence type="ECO:0000256" key="1">
    <source>
        <dbReference type="ARBA" id="ARBA00004141"/>
    </source>
</evidence>
<dbReference type="RefSeq" id="WP_117174510.1">
    <property type="nucleotide sequence ID" value="NZ_QFZK01000002.1"/>
</dbReference>
<dbReference type="PANTHER" id="PTHR37422">
    <property type="entry name" value="TEICHURONIC ACID BIOSYNTHESIS PROTEIN TUAE"/>
    <property type="match status" value="1"/>
</dbReference>
<evidence type="ECO:0000256" key="2">
    <source>
        <dbReference type="ARBA" id="ARBA00022692"/>
    </source>
</evidence>
<keyword evidence="4 5" id="KW-0472">Membrane</keyword>
<keyword evidence="8" id="KW-1185">Reference proteome</keyword>
<dbReference type="GO" id="GO:0016020">
    <property type="term" value="C:membrane"/>
    <property type="evidence" value="ECO:0007669"/>
    <property type="project" value="UniProtKB-SubCell"/>
</dbReference>
<dbReference type="OrthoDB" id="7522192at2"/>
<evidence type="ECO:0000313" key="8">
    <source>
        <dbReference type="Proteomes" id="UP000260665"/>
    </source>
</evidence>
<evidence type="ECO:0000256" key="4">
    <source>
        <dbReference type="ARBA" id="ARBA00023136"/>
    </source>
</evidence>
<feature type="transmembrane region" description="Helical" evidence="5">
    <location>
        <begin position="44"/>
        <end position="68"/>
    </location>
</feature>
<comment type="caution">
    <text evidence="7">The sequence shown here is derived from an EMBL/GenBank/DDBJ whole genome shotgun (WGS) entry which is preliminary data.</text>
</comment>
<feature type="transmembrane region" description="Helical" evidence="5">
    <location>
        <begin position="277"/>
        <end position="293"/>
    </location>
</feature>
<feature type="transmembrane region" description="Helical" evidence="5">
    <location>
        <begin position="299"/>
        <end position="317"/>
    </location>
</feature>
<feature type="transmembrane region" description="Helical" evidence="5">
    <location>
        <begin position="112"/>
        <end position="129"/>
    </location>
</feature>
<proteinExistence type="predicted"/>
<feature type="transmembrane region" description="Helical" evidence="5">
    <location>
        <begin position="244"/>
        <end position="268"/>
    </location>
</feature>
<feature type="transmembrane region" description="Helical" evidence="5">
    <location>
        <begin position="468"/>
        <end position="487"/>
    </location>
</feature>
<evidence type="ECO:0000256" key="3">
    <source>
        <dbReference type="ARBA" id="ARBA00022989"/>
    </source>
</evidence>
<dbReference type="PANTHER" id="PTHR37422:SF13">
    <property type="entry name" value="LIPOPOLYSACCHARIDE BIOSYNTHESIS PROTEIN PA4999-RELATED"/>
    <property type="match status" value="1"/>
</dbReference>
<dbReference type="AlphaFoldDB" id="A0A3E1RFE5"/>
<evidence type="ECO:0000259" key="6">
    <source>
        <dbReference type="Pfam" id="PF04932"/>
    </source>
</evidence>
<protein>
    <recommendedName>
        <fullName evidence="6">O-antigen ligase-related domain-containing protein</fullName>
    </recommendedName>
</protein>
<feature type="transmembrane region" description="Helical" evidence="5">
    <location>
        <begin position="411"/>
        <end position="432"/>
    </location>
</feature>
<feature type="domain" description="O-antigen ligase-related" evidence="6">
    <location>
        <begin position="282"/>
        <end position="418"/>
    </location>
</feature>
<organism evidence="7 8">
    <name type="scientific">Rhodoferax lacus</name>
    <dbReference type="NCBI Taxonomy" id="2184758"/>
    <lineage>
        <taxon>Bacteria</taxon>
        <taxon>Pseudomonadati</taxon>
        <taxon>Pseudomonadota</taxon>
        <taxon>Betaproteobacteria</taxon>
        <taxon>Burkholderiales</taxon>
        <taxon>Comamonadaceae</taxon>
        <taxon>Rhodoferax</taxon>
    </lineage>
</organism>
<feature type="transmembrane region" description="Helical" evidence="5">
    <location>
        <begin position="444"/>
        <end position="462"/>
    </location>
</feature>
<keyword evidence="3 5" id="KW-1133">Transmembrane helix</keyword>
<feature type="transmembrane region" description="Helical" evidence="5">
    <location>
        <begin position="193"/>
        <end position="211"/>
    </location>
</feature>
<dbReference type="InterPro" id="IPR051533">
    <property type="entry name" value="WaaL-like"/>
</dbReference>
<evidence type="ECO:0000313" key="7">
    <source>
        <dbReference type="EMBL" id="RFO97993.1"/>
    </source>
</evidence>
<accession>A0A3E1RFE5</accession>
<comment type="subcellular location">
    <subcellularLocation>
        <location evidence="1">Membrane</location>
        <topology evidence="1">Multi-pass membrane protein</topology>
    </subcellularLocation>
</comment>
<dbReference type="EMBL" id="QFZK01000002">
    <property type="protein sequence ID" value="RFO97993.1"/>
    <property type="molecule type" value="Genomic_DNA"/>
</dbReference>
<evidence type="ECO:0000256" key="5">
    <source>
        <dbReference type="SAM" id="Phobius"/>
    </source>
</evidence>
<gene>
    <name evidence="7" type="ORF">DIC66_04505</name>
</gene>
<dbReference type="InterPro" id="IPR007016">
    <property type="entry name" value="O-antigen_ligase-rel_domated"/>
</dbReference>
<reference evidence="7 8" key="1">
    <citation type="submission" date="2018-05" db="EMBL/GenBank/DDBJ databases">
        <title>Rhodoferax soyangensis sp.nov., isolated from an oligotrophic freshwater lake.</title>
        <authorList>
            <person name="Park M."/>
        </authorList>
    </citation>
    <scope>NUCLEOTIDE SEQUENCE [LARGE SCALE GENOMIC DNA]</scope>
    <source>
        <strain evidence="7 8">IMCC26218</strain>
    </source>
</reference>